<reference evidence="3" key="1">
    <citation type="submission" date="2021-01" db="EMBL/GenBank/DDBJ databases">
        <authorList>
            <person name="Corre E."/>
            <person name="Pelletier E."/>
            <person name="Niang G."/>
            <person name="Scheremetjew M."/>
            <person name="Finn R."/>
            <person name="Kale V."/>
            <person name="Holt S."/>
            <person name="Cochrane G."/>
            <person name="Meng A."/>
            <person name="Brown T."/>
            <person name="Cohen L."/>
        </authorList>
    </citation>
    <scope>NUCLEOTIDE SEQUENCE</scope>
    <source>
        <strain evidence="3">Pop2</strain>
    </source>
</reference>
<feature type="compositionally biased region" description="Basic residues" evidence="1">
    <location>
        <begin position="229"/>
        <end position="238"/>
    </location>
</feature>
<evidence type="ECO:0000256" key="1">
    <source>
        <dbReference type="SAM" id="MobiDB-lite"/>
    </source>
</evidence>
<feature type="compositionally biased region" description="Low complexity" evidence="1">
    <location>
        <begin position="202"/>
        <end position="228"/>
    </location>
</feature>
<proteinExistence type="predicted"/>
<evidence type="ECO:0000313" key="3">
    <source>
        <dbReference type="EMBL" id="CAD9320862.1"/>
    </source>
</evidence>
<gene>
    <name evidence="2" type="ORF">DBRI1063_LOCUS6183</name>
    <name evidence="3" type="ORF">DBRI1063_LOCUS6184</name>
</gene>
<dbReference type="EMBL" id="HBGN01009650">
    <property type="protein sequence ID" value="CAD9320861.1"/>
    <property type="molecule type" value="Transcribed_RNA"/>
</dbReference>
<organism evidence="3">
    <name type="scientific">Ditylum brightwellii</name>
    <dbReference type="NCBI Taxonomy" id="49249"/>
    <lineage>
        <taxon>Eukaryota</taxon>
        <taxon>Sar</taxon>
        <taxon>Stramenopiles</taxon>
        <taxon>Ochrophyta</taxon>
        <taxon>Bacillariophyta</taxon>
        <taxon>Mediophyceae</taxon>
        <taxon>Lithodesmiophycidae</taxon>
        <taxon>Lithodesmiales</taxon>
        <taxon>Lithodesmiaceae</taxon>
        <taxon>Ditylum</taxon>
    </lineage>
</organism>
<sequence length="238" mass="25670">MTEPALTFETGTMTIQVNTTEIGIMTDVEEIKPDTTAALIGASAGAGAAITARAIPDGVERGQMARSRGVDDKENVVEKDTKIPAKSNSIERDPFLPPKAVPAIKRDRGLEDASSRGELINPPTHEVIFQTDFVSPLPGGNDDVLSAENQSELRRQSLDQGQHPDTMFPGGKPPNYQPRRFVRKLGPKIKPAVLNEGRRKSNQSSSSRQGTTSVKSGSRRGSGSSRSGSRSRTRSHRI</sequence>
<accession>A0A6U3QFC7</accession>
<name>A0A6U3QFC7_9STRA</name>
<feature type="region of interest" description="Disordered" evidence="1">
    <location>
        <begin position="133"/>
        <end position="238"/>
    </location>
</feature>
<protein>
    <submittedName>
        <fullName evidence="3">Uncharacterized protein</fullName>
    </submittedName>
</protein>
<evidence type="ECO:0000313" key="2">
    <source>
        <dbReference type="EMBL" id="CAD9320861.1"/>
    </source>
</evidence>
<dbReference type="AlphaFoldDB" id="A0A6U3QFC7"/>
<dbReference type="EMBL" id="HBGN01009651">
    <property type="protein sequence ID" value="CAD9320862.1"/>
    <property type="molecule type" value="Transcribed_RNA"/>
</dbReference>